<feature type="compositionally biased region" description="Basic and acidic residues" evidence="1">
    <location>
        <begin position="274"/>
        <end position="286"/>
    </location>
</feature>
<comment type="caution">
    <text evidence="3">The sequence shown here is derived from an EMBL/GenBank/DDBJ whole genome shotgun (WGS) entry which is preliminary data.</text>
</comment>
<dbReference type="InterPro" id="IPR029062">
    <property type="entry name" value="Class_I_gatase-like"/>
</dbReference>
<evidence type="ECO:0000256" key="1">
    <source>
        <dbReference type="SAM" id="MobiDB-lite"/>
    </source>
</evidence>
<feature type="compositionally biased region" description="Low complexity" evidence="1">
    <location>
        <begin position="254"/>
        <end position="273"/>
    </location>
</feature>
<dbReference type="SUPFAM" id="SSF52317">
    <property type="entry name" value="Class I glutamine amidotransferase-like"/>
    <property type="match status" value="1"/>
</dbReference>
<accession>A0A8S8ZRA5</accession>
<dbReference type="PANTHER" id="PTHR42695">
    <property type="entry name" value="GLUTAMINE AMIDOTRANSFERASE YLR126C-RELATED"/>
    <property type="match status" value="1"/>
</dbReference>
<feature type="compositionally biased region" description="Polar residues" evidence="1">
    <location>
        <begin position="20"/>
        <end position="30"/>
    </location>
</feature>
<dbReference type="AlphaFoldDB" id="A0A8S8ZRA5"/>
<evidence type="ECO:0000259" key="2">
    <source>
        <dbReference type="Pfam" id="PF00117"/>
    </source>
</evidence>
<proteinExistence type="predicted"/>
<gene>
    <name evidence="3" type="ORF">SMACR_06676</name>
</gene>
<evidence type="ECO:0000313" key="3">
    <source>
        <dbReference type="EMBL" id="KAA8632563.1"/>
    </source>
</evidence>
<reference evidence="3 4" key="1">
    <citation type="submission" date="2017-07" db="EMBL/GenBank/DDBJ databases">
        <title>Genome sequence of the Sordaria macrospora wild type strain R19027.</title>
        <authorList>
            <person name="Nowrousian M."/>
            <person name="Teichert I."/>
            <person name="Kueck U."/>
        </authorList>
    </citation>
    <scope>NUCLEOTIDE SEQUENCE [LARGE SCALE GENOMIC DNA]</scope>
    <source>
        <strain evidence="3 4">R19027</strain>
        <tissue evidence="3">Mycelium</tissue>
    </source>
</reference>
<protein>
    <recommendedName>
        <fullName evidence="2">Glutamine amidotransferase domain-containing protein</fullName>
    </recommendedName>
</protein>
<organism evidence="3 4">
    <name type="scientific">Sordaria macrospora</name>
    <dbReference type="NCBI Taxonomy" id="5147"/>
    <lineage>
        <taxon>Eukaryota</taxon>
        <taxon>Fungi</taxon>
        <taxon>Dikarya</taxon>
        <taxon>Ascomycota</taxon>
        <taxon>Pezizomycotina</taxon>
        <taxon>Sordariomycetes</taxon>
        <taxon>Sordariomycetidae</taxon>
        <taxon>Sordariales</taxon>
        <taxon>Sordariaceae</taxon>
        <taxon>Sordaria</taxon>
    </lineage>
</organism>
<dbReference type="InterPro" id="IPR044992">
    <property type="entry name" value="ChyE-like"/>
</dbReference>
<dbReference type="EMBL" id="NMPR01000052">
    <property type="protein sequence ID" value="KAA8632563.1"/>
    <property type="molecule type" value="Genomic_DNA"/>
</dbReference>
<feature type="region of interest" description="Disordered" evidence="1">
    <location>
        <begin position="245"/>
        <end position="294"/>
    </location>
</feature>
<dbReference type="PANTHER" id="PTHR42695:SF5">
    <property type="entry name" value="GLUTAMINE AMIDOTRANSFERASE YLR126C-RELATED"/>
    <property type="match status" value="1"/>
</dbReference>
<dbReference type="GO" id="GO:0005634">
    <property type="term" value="C:nucleus"/>
    <property type="evidence" value="ECO:0007669"/>
    <property type="project" value="TreeGrafter"/>
</dbReference>
<dbReference type="Gene3D" id="3.40.50.880">
    <property type="match status" value="1"/>
</dbReference>
<feature type="region of interest" description="Disordered" evidence="1">
    <location>
        <begin position="105"/>
        <end position="149"/>
    </location>
</feature>
<feature type="domain" description="Glutamine amidotransferase" evidence="2">
    <location>
        <begin position="160"/>
        <end position="337"/>
    </location>
</feature>
<dbReference type="GO" id="GO:0005829">
    <property type="term" value="C:cytosol"/>
    <property type="evidence" value="ECO:0007669"/>
    <property type="project" value="TreeGrafter"/>
</dbReference>
<sequence>MTASTDYSPRGPLHHEVNPHQHNNTNTDESNTQHDENQTSKIPLRIAILLNSYRSPHISSIRDSYTRCFTSLSQSPTCRFDPKLSFFYPADNFYCCPQGPHNNDQDGCNGSESDDASLSSDCSNELLRGSDDSESSDGGPGSKARAKARSRRINEFLPDPADFDLIVIGGGNADPRKRHAWILRVHEFIRQTRREWPRKKMVGVCWGHQTLGMVMGSGEVGEMGRPELGVTDSKLTPAGLRFFNDRINNRGQRPPSASPSSSPSSTTSTSASTAEKDKGENNEKKSSLRLHQHHRRQLVSTPPNFHQLLANNECLLSDDNSVLTFQGHPEKDAKAAKLKIRDAARWWGWDLNDQKVVEEVKELMEREHDGDWVWERVLEWVWEGVKEEGEKRELEWKL</sequence>
<feature type="compositionally biased region" description="Polar residues" evidence="1">
    <location>
        <begin position="105"/>
        <end position="123"/>
    </location>
</feature>
<dbReference type="Pfam" id="PF00117">
    <property type="entry name" value="GATase"/>
    <property type="match status" value="1"/>
</dbReference>
<dbReference type="InterPro" id="IPR017926">
    <property type="entry name" value="GATASE"/>
</dbReference>
<feature type="region of interest" description="Disordered" evidence="1">
    <location>
        <begin position="1"/>
        <end position="38"/>
    </location>
</feature>
<dbReference type="Proteomes" id="UP000433876">
    <property type="component" value="Unassembled WGS sequence"/>
</dbReference>
<dbReference type="VEuPathDB" id="FungiDB:SMAC_06676"/>
<name>A0A8S8ZRA5_SORMA</name>
<evidence type="ECO:0000313" key="4">
    <source>
        <dbReference type="Proteomes" id="UP000433876"/>
    </source>
</evidence>